<dbReference type="PANTHER" id="PTHR21597">
    <property type="entry name" value="THO2 PROTEIN"/>
    <property type="match status" value="1"/>
</dbReference>
<dbReference type="GO" id="GO:0003729">
    <property type="term" value="F:mRNA binding"/>
    <property type="evidence" value="ECO:0007669"/>
    <property type="project" value="TreeGrafter"/>
</dbReference>
<dbReference type="InterPro" id="IPR040007">
    <property type="entry name" value="Tho2"/>
</dbReference>
<comment type="subcellular location">
    <subcellularLocation>
        <location evidence="1">Nucleus</location>
    </subcellularLocation>
</comment>
<feature type="domain" description="THO complex subunit 2 N-terminal" evidence="8">
    <location>
        <begin position="27"/>
        <end position="228"/>
    </location>
</feature>
<feature type="domain" description="THO complex subunitTHOC2 N-terminal" evidence="7">
    <location>
        <begin position="606"/>
        <end position="685"/>
    </location>
</feature>
<dbReference type="GO" id="GO:0006397">
    <property type="term" value="P:mRNA processing"/>
    <property type="evidence" value="ECO:0007669"/>
    <property type="project" value="InterPro"/>
</dbReference>
<gene>
    <name evidence="9" type="ORF">SEMRO_19_G013450.1</name>
</gene>
<feature type="region of interest" description="Disordered" evidence="5">
    <location>
        <begin position="82"/>
        <end position="107"/>
    </location>
</feature>
<dbReference type="EMBL" id="CAICTM010000019">
    <property type="protein sequence ID" value="CAB9497394.1"/>
    <property type="molecule type" value="Genomic_DNA"/>
</dbReference>
<dbReference type="InterPro" id="IPR021418">
    <property type="entry name" value="THO_THOC2_C"/>
</dbReference>
<dbReference type="Pfam" id="PF11732">
    <property type="entry name" value="Thoc2"/>
    <property type="match status" value="1"/>
</dbReference>
<keyword evidence="10" id="KW-1185">Reference proteome</keyword>
<evidence type="ECO:0000313" key="10">
    <source>
        <dbReference type="Proteomes" id="UP001153069"/>
    </source>
</evidence>
<dbReference type="PANTHER" id="PTHR21597:SF0">
    <property type="entry name" value="THO COMPLEX SUBUNIT 2"/>
    <property type="match status" value="1"/>
</dbReference>
<evidence type="ECO:0000256" key="1">
    <source>
        <dbReference type="ARBA" id="ARBA00004123"/>
    </source>
</evidence>
<comment type="similarity">
    <text evidence="2">Belongs to the THOC2 family.</text>
</comment>
<feature type="compositionally biased region" description="Basic and acidic residues" evidence="5">
    <location>
        <begin position="1467"/>
        <end position="1502"/>
    </location>
</feature>
<dbReference type="GO" id="GO:0000445">
    <property type="term" value="C:THO complex part of transcription export complex"/>
    <property type="evidence" value="ECO:0007669"/>
    <property type="project" value="TreeGrafter"/>
</dbReference>
<evidence type="ECO:0000259" key="8">
    <source>
        <dbReference type="Pfam" id="PF16134"/>
    </source>
</evidence>
<reference evidence="9" key="1">
    <citation type="submission" date="2020-06" db="EMBL/GenBank/DDBJ databases">
        <authorList>
            <consortium name="Plant Systems Biology data submission"/>
        </authorList>
    </citation>
    <scope>NUCLEOTIDE SEQUENCE</scope>
    <source>
        <strain evidence="9">D6</strain>
    </source>
</reference>
<feature type="region of interest" description="Disordered" evidence="5">
    <location>
        <begin position="427"/>
        <end position="455"/>
    </location>
</feature>
<dbReference type="InterPro" id="IPR021726">
    <property type="entry name" value="THO_THOC2_N"/>
</dbReference>
<keyword evidence="4" id="KW-0539">Nucleus</keyword>
<comment type="caution">
    <text evidence="9">The sequence shown here is derived from an EMBL/GenBank/DDBJ whole genome shotgun (WGS) entry which is preliminary data.</text>
</comment>
<feature type="region of interest" description="Disordered" evidence="5">
    <location>
        <begin position="1309"/>
        <end position="1511"/>
    </location>
</feature>
<evidence type="ECO:0000256" key="3">
    <source>
        <dbReference type="ARBA" id="ARBA00019596"/>
    </source>
</evidence>
<feature type="compositionally biased region" description="Basic and acidic residues" evidence="5">
    <location>
        <begin position="1372"/>
        <end position="1401"/>
    </location>
</feature>
<feature type="region of interest" description="Disordered" evidence="5">
    <location>
        <begin position="844"/>
        <end position="864"/>
    </location>
</feature>
<dbReference type="Proteomes" id="UP001153069">
    <property type="component" value="Unassembled WGS sequence"/>
</dbReference>
<evidence type="ECO:0000313" key="9">
    <source>
        <dbReference type="EMBL" id="CAB9497394.1"/>
    </source>
</evidence>
<accession>A0A9N8D790</accession>
<sequence length="1511" mass="167248">MSLPSKDDIRSAFVAGKIPVGRQLLWQALQVGVTSEESSTSVANTLSELLFQKPTDDNDPDLEEHLVDAFWLASSSIVDEEEKKDAVKGGEEKGAVNGGNAVAGPSSRDSLAKILKSILSSSEEGEDAAIVSKKNSLKIHLQSHLDPVLLEKSGLVNSEKDLMKKLRMLNTRNYRQHKFNLLQEESEGFSKVLEALVKHDFSALKGIIGTFHVDPNRILDLALDVVIEETNSHKKKEPMELGWLKEVSIDKIPALMAFKLKHTAADPNQTQRILQTIASLCIREPGILPVAKMSLYLEPITTPLGQTFPLFSQIERKRVRSVGKVSLGGSSASKKKEEERDAQNQAKLADLLKQLEQTHRIQLLNMLLKERQWKLVQVLFPNRDELKQILTLYQPLGSAVCDWIHAELIPLCDKYCQKPPSDLVKPLSTTLPAKKKEESTTTSTKDGNSDEEATAESVVEKVSGPLLCILDSGCIVARPTLYCQLCRLLRALLTRDGSSEEGNLSPSTTLYSFIESFLLPSLSLFPASPSLSLEVWSILKLFPYTTRYQLYRDWRGVGLEKAGLQLFGDKKKPLVLVESEMHAGKDARYVLKRLSKDTIREACRQIGKVTHSSPLVMFTTVLNQIESYDNLVTVMVDALQFVTPLGLDVLGFCMLSRLCGSANNEGDRSRSKEGGINVALWLQSMESFIGSFYERYPFVEFRGIVCYVMRRLKSGHVTELGVLRSLLKTTGGWSFADYSPAASLSLAQLEGRAGSTLLKRETMTFGVVDKFNLRASRQLRFVLQSEDIGVSLLILLAQVRSKIVFEDGGGRPKPVKLIGSLFDTTQVVITTLLDFMTKSSELAQPLGGSKKSDGENGKEKTTTEKMPSDEIMQFATSLPKLTELVKVYGIDMATAWMLCRPLVRAAEKDEYANATDTSAVLSFAMTEETRESYKSLVHKESTWDNISQDFFEIFFVHTLYDLLCPENIYNAEITRVTREIERLSQRKNQVGGGISLQPGSVGGGRQENPMEEIERLKNVSSTLSSQISEQKERVALIQEKMKGAAAGFFPKKDVSVSAVNTFLSQCIFPRSMQGPDDAMYCAQFVSLLHKGETPGFSTLHYLDELVSVLSSSLFGVTEGEAANLSILLLETWKMVCRWRYDEKAFEDEVAGKPGSYMVDPVEEGGTTSEGNLYPVTFEQYRLRFERWHMAIGAAALGCLQSSEYMHTRASLIVLSRIVEVFPTRPNLGNKLFEVLEPLKSDGNSALPDIRSAAQAYFMQLTKARADGVWKEEDAAMVQARVKAEKAAQELRKRKAQELFDDMKMESEKINAEIGGDDRRDRFGGRDRRGRPSDSRDYGRGGSGPDGRRSPALNANAPNFEPPPRRTGTGEVPARDRGGDRRSGGTSREADRRRDGDTRGGRDSAPLLGSLGRAETHSAPARGPAADSAGRRNDEEEPRGLEGRWEGSRNPGGGGRSRAKRGRSPSPDGDRGESRGGRSDRQPSKRSRTESGVDGHRSPDHGRSGGGGRRRR</sequence>
<feature type="compositionally biased region" description="Basic and acidic residues" evidence="5">
    <location>
        <begin position="1309"/>
        <end position="1338"/>
    </location>
</feature>
<evidence type="ECO:0000259" key="6">
    <source>
        <dbReference type="Pfam" id="PF11262"/>
    </source>
</evidence>
<feature type="domain" description="THO complex subunit 2 N-terminal" evidence="8">
    <location>
        <begin position="462"/>
        <end position="604"/>
    </location>
</feature>
<proteinExistence type="inferred from homology"/>
<feature type="domain" description="THO complex subunitTHOC2 C-terminal" evidence="6">
    <location>
        <begin position="943"/>
        <end position="1260"/>
    </location>
</feature>
<feature type="compositionally biased region" description="Basic and acidic residues" evidence="5">
    <location>
        <begin position="850"/>
        <end position="864"/>
    </location>
</feature>
<dbReference type="Pfam" id="PF16134">
    <property type="entry name" value="THOC2_N"/>
    <property type="match status" value="2"/>
</dbReference>
<evidence type="ECO:0000256" key="5">
    <source>
        <dbReference type="SAM" id="MobiDB-lite"/>
    </source>
</evidence>
<dbReference type="InterPro" id="IPR032302">
    <property type="entry name" value="THOC2_N"/>
</dbReference>
<feature type="compositionally biased region" description="Basic and acidic residues" evidence="5">
    <location>
        <begin position="82"/>
        <end position="94"/>
    </location>
</feature>
<protein>
    <recommendedName>
        <fullName evidence="3">THO complex subunit 2</fullName>
    </recommendedName>
</protein>
<dbReference type="Pfam" id="PF11262">
    <property type="entry name" value="Tho2"/>
    <property type="match status" value="1"/>
</dbReference>
<evidence type="ECO:0000256" key="2">
    <source>
        <dbReference type="ARBA" id="ARBA00007857"/>
    </source>
</evidence>
<organism evidence="9 10">
    <name type="scientific">Seminavis robusta</name>
    <dbReference type="NCBI Taxonomy" id="568900"/>
    <lineage>
        <taxon>Eukaryota</taxon>
        <taxon>Sar</taxon>
        <taxon>Stramenopiles</taxon>
        <taxon>Ochrophyta</taxon>
        <taxon>Bacillariophyta</taxon>
        <taxon>Bacillariophyceae</taxon>
        <taxon>Bacillariophycidae</taxon>
        <taxon>Naviculales</taxon>
        <taxon>Naviculaceae</taxon>
        <taxon>Seminavis</taxon>
    </lineage>
</organism>
<feature type="compositionally biased region" description="Basic and acidic residues" evidence="5">
    <location>
        <begin position="1428"/>
        <end position="1446"/>
    </location>
</feature>
<name>A0A9N8D790_9STRA</name>
<evidence type="ECO:0000259" key="7">
    <source>
        <dbReference type="Pfam" id="PF11732"/>
    </source>
</evidence>
<evidence type="ECO:0000256" key="4">
    <source>
        <dbReference type="ARBA" id="ARBA00023242"/>
    </source>
</evidence>
<dbReference type="GO" id="GO:0006406">
    <property type="term" value="P:mRNA export from nucleus"/>
    <property type="evidence" value="ECO:0007669"/>
    <property type="project" value="InterPro"/>
</dbReference>
<dbReference type="OrthoDB" id="29024at2759"/>